<comment type="caution">
    <text evidence="5">The sequence shown here is derived from an EMBL/GenBank/DDBJ whole genome shotgun (WGS) entry which is preliminary data.</text>
</comment>
<accession>A0A367GJU5</accession>
<organism evidence="5 6">
    <name type="scientific">Mucilaginibacter hurinus</name>
    <dbReference type="NCBI Taxonomy" id="2201324"/>
    <lineage>
        <taxon>Bacteria</taxon>
        <taxon>Pseudomonadati</taxon>
        <taxon>Bacteroidota</taxon>
        <taxon>Sphingobacteriia</taxon>
        <taxon>Sphingobacteriales</taxon>
        <taxon>Sphingobacteriaceae</taxon>
        <taxon>Mucilaginibacter</taxon>
    </lineage>
</organism>
<name>A0A367GJU5_9SPHI</name>
<dbReference type="PRINTS" id="PR00598">
    <property type="entry name" value="HTHMARR"/>
</dbReference>
<dbReference type="PROSITE" id="PS50995">
    <property type="entry name" value="HTH_MARR_2"/>
    <property type="match status" value="1"/>
</dbReference>
<dbReference type="Gene3D" id="1.10.10.10">
    <property type="entry name" value="Winged helix-like DNA-binding domain superfamily/Winged helix DNA-binding domain"/>
    <property type="match status" value="1"/>
</dbReference>
<protein>
    <submittedName>
        <fullName evidence="5">MarR family transcriptional regulator</fullName>
    </submittedName>
</protein>
<proteinExistence type="predicted"/>
<dbReference type="EMBL" id="QGDC01000010">
    <property type="protein sequence ID" value="RCH53747.1"/>
    <property type="molecule type" value="Genomic_DNA"/>
</dbReference>
<evidence type="ECO:0000256" key="3">
    <source>
        <dbReference type="ARBA" id="ARBA00023163"/>
    </source>
</evidence>
<keyword evidence="1" id="KW-0805">Transcription regulation</keyword>
<feature type="domain" description="HTH marR-type" evidence="4">
    <location>
        <begin position="7"/>
        <end position="139"/>
    </location>
</feature>
<dbReference type="InterPro" id="IPR000835">
    <property type="entry name" value="HTH_MarR-typ"/>
</dbReference>
<dbReference type="InterPro" id="IPR036390">
    <property type="entry name" value="WH_DNA-bd_sf"/>
</dbReference>
<dbReference type="PROSITE" id="PS01117">
    <property type="entry name" value="HTH_MARR_1"/>
    <property type="match status" value="1"/>
</dbReference>
<evidence type="ECO:0000259" key="4">
    <source>
        <dbReference type="PROSITE" id="PS50995"/>
    </source>
</evidence>
<dbReference type="PANTHER" id="PTHR42756:SF1">
    <property type="entry name" value="TRANSCRIPTIONAL REPRESSOR OF EMRAB OPERON"/>
    <property type="match status" value="1"/>
</dbReference>
<sequence>MKFKAQKESVNYLFTQVCKLRRNQSNLLLSASGLHAGQDVLLYYLDMHDGQTITALAEKMQVQYATISNMIDRMEAAGLLNKKKDEVDKRTSRVFLTGEGRQCVGKINDAWRILEAKTLEGFTSDEKIALTGLLSRILLNLKSQSV</sequence>
<dbReference type="Pfam" id="PF01047">
    <property type="entry name" value="MarR"/>
    <property type="match status" value="1"/>
</dbReference>
<evidence type="ECO:0000256" key="2">
    <source>
        <dbReference type="ARBA" id="ARBA00023125"/>
    </source>
</evidence>
<dbReference type="SMART" id="SM00347">
    <property type="entry name" value="HTH_MARR"/>
    <property type="match status" value="1"/>
</dbReference>
<dbReference type="InterPro" id="IPR023187">
    <property type="entry name" value="Tscrpt_reg_MarR-type_CS"/>
</dbReference>
<keyword evidence="2" id="KW-0238">DNA-binding</keyword>
<dbReference type="Proteomes" id="UP000253209">
    <property type="component" value="Unassembled WGS sequence"/>
</dbReference>
<dbReference type="OrthoDB" id="6400170at2"/>
<keyword evidence="3" id="KW-0804">Transcription</keyword>
<keyword evidence="6" id="KW-1185">Reference proteome</keyword>
<evidence type="ECO:0000256" key="1">
    <source>
        <dbReference type="ARBA" id="ARBA00023015"/>
    </source>
</evidence>
<evidence type="ECO:0000313" key="6">
    <source>
        <dbReference type="Proteomes" id="UP000253209"/>
    </source>
</evidence>
<reference evidence="5 6" key="1">
    <citation type="submission" date="2018-05" db="EMBL/GenBank/DDBJ databases">
        <title>Mucilaginibacter hurinus sp. nov., isolated from briquette warehouse soil.</title>
        <authorList>
            <person name="Choi L."/>
        </authorList>
    </citation>
    <scope>NUCLEOTIDE SEQUENCE [LARGE SCALE GENOMIC DNA]</scope>
    <source>
        <strain evidence="5 6">ZR32</strain>
    </source>
</reference>
<dbReference type="RefSeq" id="WP_114006317.1">
    <property type="nucleotide sequence ID" value="NZ_QGDC01000010.1"/>
</dbReference>
<dbReference type="PANTHER" id="PTHR42756">
    <property type="entry name" value="TRANSCRIPTIONAL REGULATOR, MARR"/>
    <property type="match status" value="1"/>
</dbReference>
<dbReference type="InterPro" id="IPR036388">
    <property type="entry name" value="WH-like_DNA-bd_sf"/>
</dbReference>
<dbReference type="SUPFAM" id="SSF46785">
    <property type="entry name" value="Winged helix' DNA-binding domain"/>
    <property type="match status" value="1"/>
</dbReference>
<evidence type="ECO:0000313" key="5">
    <source>
        <dbReference type="EMBL" id="RCH53747.1"/>
    </source>
</evidence>
<dbReference type="GO" id="GO:0003700">
    <property type="term" value="F:DNA-binding transcription factor activity"/>
    <property type="evidence" value="ECO:0007669"/>
    <property type="project" value="InterPro"/>
</dbReference>
<dbReference type="AlphaFoldDB" id="A0A367GJU5"/>
<gene>
    <name evidence="5" type="ORF">DJ568_16035</name>
</gene>
<dbReference type="GO" id="GO:0003677">
    <property type="term" value="F:DNA binding"/>
    <property type="evidence" value="ECO:0007669"/>
    <property type="project" value="UniProtKB-KW"/>
</dbReference>